<sequence>MMKDQFYSNHGDLTLAQKQQIVDYLIADRMSNYGYDWKMFKRMSSHRSRLRAMLRLADINKL</sequence>
<dbReference type="AlphaFoldDB" id="A0A0K8MDW1"/>
<protein>
    <submittedName>
        <fullName evidence="1">Uncharacterized protein</fullName>
    </submittedName>
</protein>
<name>A0A0K8MDW1_9PROT</name>
<organism evidence="1 2">
    <name type="scientific">Caedimonas varicaedens</name>
    <dbReference type="NCBI Taxonomy" id="1629334"/>
    <lineage>
        <taxon>Bacteria</taxon>
        <taxon>Pseudomonadati</taxon>
        <taxon>Pseudomonadota</taxon>
        <taxon>Alphaproteobacteria</taxon>
        <taxon>Holosporales</taxon>
        <taxon>Caedimonadaceae</taxon>
        <taxon>Caedimonas</taxon>
    </lineage>
</organism>
<accession>A0A0K8MDW1</accession>
<proteinExistence type="predicted"/>
<dbReference type="Proteomes" id="UP000036771">
    <property type="component" value="Unassembled WGS sequence"/>
</dbReference>
<comment type="caution">
    <text evidence="1">The sequence shown here is derived from an EMBL/GenBank/DDBJ whole genome shotgun (WGS) entry which is preliminary data.</text>
</comment>
<evidence type="ECO:0000313" key="2">
    <source>
        <dbReference type="Proteomes" id="UP000036771"/>
    </source>
</evidence>
<gene>
    <name evidence="1" type="ORF">Cva_01387</name>
</gene>
<evidence type="ECO:0000313" key="1">
    <source>
        <dbReference type="EMBL" id="GAO98721.1"/>
    </source>
</evidence>
<dbReference type="EMBL" id="BBVC01000082">
    <property type="protein sequence ID" value="GAO98721.1"/>
    <property type="molecule type" value="Genomic_DNA"/>
</dbReference>
<reference evidence="1 2" key="1">
    <citation type="submission" date="2015-03" db="EMBL/GenBank/DDBJ databases">
        <title>Caedibacter varicaedens, whole genome shotgun sequence.</title>
        <authorList>
            <person name="Suzuki H."/>
            <person name="Dapper A.L."/>
            <person name="Gibson A.K."/>
            <person name="Jackson C."/>
            <person name="Lee H."/>
            <person name="Pejaver V.R."/>
            <person name="Doak T."/>
            <person name="Lynch M."/>
        </authorList>
    </citation>
    <scope>NUCLEOTIDE SEQUENCE [LARGE SCALE GENOMIC DNA]</scope>
</reference>
<keyword evidence="2" id="KW-1185">Reference proteome</keyword>